<dbReference type="GO" id="GO:0003824">
    <property type="term" value="F:catalytic activity"/>
    <property type="evidence" value="ECO:0007669"/>
    <property type="project" value="UniProtKB-ARBA"/>
</dbReference>
<dbReference type="InterPro" id="IPR052155">
    <property type="entry name" value="Biofilm_reg_signaling"/>
</dbReference>
<keyword evidence="4" id="KW-1185">Reference proteome</keyword>
<dbReference type="InterPro" id="IPR000160">
    <property type="entry name" value="GGDEF_dom"/>
</dbReference>
<dbReference type="Proteomes" id="UP000295793">
    <property type="component" value="Unassembled WGS sequence"/>
</dbReference>
<dbReference type="FunFam" id="3.30.70.270:FF:000001">
    <property type="entry name" value="Diguanylate cyclase domain protein"/>
    <property type="match status" value="1"/>
</dbReference>
<evidence type="ECO:0000256" key="1">
    <source>
        <dbReference type="ARBA" id="ARBA00001946"/>
    </source>
</evidence>
<sequence>MRHDVTDTFTKAKFEDIRFELSKKFLQAVYDTSPDMILVYNKDQRLIDANQNASTQLQYSKSELTELACTQIFCPQESSLESQPDYPEWKAIRKDGSQLCVEINTAKLPEGIFINGFEADKILTARDITDRKVYEGKLLRMAHYDRLTGLVNRTLLEDRGRQAVLRARRHQQSLAFLYIDLDHFKAVNDTHGHQIGDKLLRAATARIQSGLRDNDTFGRLSGDEFLVVAEEIHSLSDARKIAEKVLRATNQTFGIDKQRISISASVGIALFPKHGDDFTTLLRHADSAMYNAKQLGRNRMMHFVEKESE</sequence>
<dbReference type="PROSITE" id="PS50887">
    <property type="entry name" value="GGDEF"/>
    <property type="match status" value="1"/>
</dbReference>
<evidence type="ECO:0000259" key="2">
    <source>
        <dbReference type="PROSITE" id="PS50887"/>
    </source>
</evidence>
<comment type="caution">
    <text evidence="3">The sequence shown here is derived from an EMBL/GenBank/DDBJ whole genome shotgun (WGS) entry which is preliminary data.</text>
</comment>
<feature type="domain" description="GGDEF" evidence="2">
    <location>
        <begin position="172"/>
        <end position="305"/>
    </location>
</feature>
<dbReference type="PANTHER" id="PTHR44757:SF2">
    <property type="entry name" value="BIOFILM ARCHITECTURE MAINTENANCE PROTEIN MBAA"/>
    <property type="match status" value="1"/>
</dbReference>
<dbReference type="InterPro" id="IPR029787">
    <property type="entry name" value="Nucleotide_cyclase"/>
</dbReference>
<dbReference type="InterPro" id="IPR035965">
    <property type="entry name" value="PAS-like_dom_sf"/>
</dbReference>
<dbReference type="Pfam" id="PF13426">
    <property type="entry name" value="PAS_9"/>
    <property type="match status" value="1"/>
</dbReference>
<dbReference type="Gene3D" id="3.30.70.270">
    <property type="match status" value="1"/>
</dbReference>
<dbReference type="NCBIfam" id="TIGR00229">
    <property type="entry name" value="sensory_box"/>
    <property type="match status" value="1"/>
</dbReference>
<proteinExistence type="predicted"/>
<organism evidence="3 4">
    <name type="scientific">Reinekea marinisedimentorum</name>
    <dbReference type="NCBI Taxonomy" id="230495"/>
    <lineage>
        <taxon>Bacteria</taxon>
        <taxon>Pseudomonadati</taxon>
        <taxon>Pseudomonadota</taxon>
        <taxon>Gammaproteobacteria</taxon>
        <taxon>Oceanospirillales</taxon>
        <taxon>Saccharospirillaceae</taxon>
        <taxon>Reinekea</taxon>
    </lineage>
</organism>
<dbReference type="PANTHER" id="PTHR44757">
    <property type="entry name" value="DIGUANYLATE CYCLASE DGCP"/>
    <property type="match status" value="1"/>
</dbReference>
<dbReference type="SUPFAM" id="SSF55785">
    <property type="entry name" value="PYP-like sensor domain (PAS domain)"/>
    <property type="match status" value="1"/>
</dbReference>
<reference evidence="3 4" key="1">
    <citation type="submission" date="2019-03" db="EMBL/GenBank/DDBJ databases">
        <title>Genomic Encyclopedia of Archaeal and Bacterial Type Strains, Phase II (KMG-II): from individual species to whole genera.</title>
        <authorList>
            <person name="Goeker M."/>
        </authorList>
    </citation>
    <scope>NUCLEOTIDE SEQUENCE [LARGE SCALE GENOMIC DNA]</scope>
    <source>
        <strain evidence="3 4">DSM 15388</strain>
    </source>
</reference>
<dbReference type="AlphaFoldDB" id="A0A4R3IDV3"/>
<name>A0A4R3IDV3_9GAMM</name>
<gene>
    <name evidence="3" type="ORF">BCF53_101270</name>
</gene>
<protein>
    <submittedName>
        <fullName evidence="3">PAS domain S-box-containing protein/diguanylate cyclase (GGDEF)-like protein</fullName>
    </submittedName>
</protein>
<dbReference type="EMBL" id="SLZR01000001">
    <property type="protein sequence ID" value="TCS43927.1"/>
    <property type="molecule type" value="Genomic_DNA"/>
</dbReference>
<evidence type="ECO:0000313" key="3">
    <source>
        <dbReference type="EMBL" id="TCS43927.1"/>
    </source>
</evidence>
<dbReference type="SMART" id="SM00267">
    <property type="entry name" value="GGDEF"/>
    <property type="match status" value="1"/>
</dbReference>
<dbReference type="InterPro" id="IPR000014">
    <property type="entry name" value="PAS"/>
</dbReference>
<evidence type="ECO:0000313" key="4">
    <source>
        <dbReference type="Proteomes" id="UP000295793"/>
    </source>
</evidence>
<dbReference type="NCBIfam" id="TIGR00254">
    <property type="entry name" value="GGDEF"/>
    <property type="match status" value="1"/>
</dbReference>
<dbReference type="SMART" id="SM00091">
    <property type="entry name" value="PAS"/>
    <property type="match status" value="1"/>
</dbReference>
<dbReference type="InterPro" id="IPR043128">
    <property type="entry name" value="Rev_trsase/Diguanyl_cyclase"/>
</dbReference>
<dbReference type="SUPFAM" id="SSF55073">
    <property type="entry name" value="Nucleotide cyclase"/>
    <property type="match status" value="1"/>
</dbReference>
<accession>A0A4R3IDV3</accession>
<dbReference type="Gene3D" id="3.30.450.20">
    <property type="entry name" value="PAS domain"/>
    <property type="match status" value="1"/>
</dbReference>
<dbReference type="Pfam" id="PF00990">
    <property type="entry name" value="GGDEF"/>
    <property type="match status" value="1"/>
</dbReference>
<comment type="cofactor">
    <cofactor evidence="1">
        <name>Mg(2+)</name>
        <dbReference type="ChEBI" id="CHEBI:18420"/>
    </cofactor>
</comment>
<dbReference type="CDD" id="cd01949">
    <property type="entry name" value="GGDEF"/>
    <property type="match status" value="1"/>
</dbReference>